<gene>
    <name evidence="3" type="ORF">MNVM_12050</name>
</gene>
<dbReference type="SUPFAM" id="SSF52540">
    <property type="entry name" value="P-loop containing nucleoside triphosphate hydrolases"/>
    <property type="match status" value="1"/>
</dbReference>
<dbReference type="GO" id="GO:0005524">
    <property type="term" value="F:ATP binding"/>
    <property type="evidence" value="ECO:0007669"/>
    <property type="project" value="InterPro"/>
</dbReference>
<dbReference type="REBASE" id="374190">
    <property type="entry name" value="Mno6391ORF12050P"/>
</dbReference>
<dbReference type="AlphaFoldDB" id="A0A7I7JLI3"/>
<protein>
    <submittedName>
        <fullName evidence="3">Helicase</fullName>
    </submittedName>
</protein>
<dbReference type="PROSITE" id="PS51194">
    <property type="entry name" value="HELICASE_CTER"/>
    <property type="match status" value="1"/>
</dbReference>
<reference evidence="3 4" key="1">
    <citation type="journal article" date="2019" name="Emerg. Microbes Infect.">
        <title>Comprehensive subspecies identification of 175 nontuberculous mycobacteria species based on 7547 genomic profiles.</title>
        <authorList>
            <person name="Matsumoto Y."/>
            <person name="Kinjo T."/>
            <person name="Motooka D."/>
            <person name="Nabeya D."/>
            <person name="Jung N."/>
            <person name="Uechi K."/>
            <person name="Horii T."/>
            <person name="Iida T."/>
            <person name="Fujita J."/>
            <person name="Nakamura S."/>
        </authorList>
    </citation>
    <scope>NUCLEOTIDE SEQUENCE [LARGE SCALE GENOMIC DNA]</scope>
    <source>
        <strain evidence="3 4">JCM 6391</strain>
    </source>
</reference>
<name>A0A7I7JLI3_9MYCO</name>
<dbReference type="GO" id="GO:0003677">
    <property type="term" value="F:DNA binding"/>
    <property type="evidence" value="ECO:0007669"/>
    <property type="project" value="InterPro"/>
</dbReference>
<dbReference type="CDD" id="cd09203">
    <property type="entry name" value="PLDc_N_DEXD_b1"/>
    <property type="match status" value="1"/>
</dbReference>
<accession>A0A7I7JLI3</accession>
<organism evidence="3 4">
    <name type="scientific">Mycobacterium novum</name>
    <dbReference type="NCBI Taxonomy" id="2492438"/>
    <lineage>
        <taxon>Bacteria</taxon>
        <taxon>Bacillati</taxon>
        <taxon>Actinomycetota</taxon>
        <taxon>Actinomycetes</taxon>
        <taxon>Mycobacteriales</taxon>
        <taxon>Mycobacteriaceae</taxon>
        <taxon>Mycobacterium</taxon>
    </lineage>
</organism>
<dbReference type="CDD" id="cd18799">
    <property type="entry name" value="SF2_C_EcoAI-like"/>
    <property type="match status" value="1"/>
</dbReference>
<evidence type="ECO:0000313" key="4">
    <source>
        <dbReference type="Proteomes" id="UP000466997"/>
    </source>
</evidence>
<evidence type="ECO:0000259" key="1">
    <source>
        <dbReference type="PROSITE" id="PS51192"/>
    </source>
</evidence>
<sequence>MSAPSATLPAMDPGVYESLLTEHLHTQLARHADLRPDFATVDDAEQALTITRYLAPIIERSLRSARTVEDRVDLTHRILELLPDTVTDGAALRTDDPGKITRLDEVRRAKALADNRLPRPATPFSDAALMTNGRGEPTLAAELRAELASADRVDLLCAFVKWQGLRLFEKELTELRERDIPLRVITTTYLGATDARALDALVNEFGAEVRVNYDTTITRLHAKAWLLRRNTGFHTAYVGSSNLSHAALVDGLEWNVRLSAIGTPHLLEKFRATFDSYWENRDFEPYRPDQDGERLRQALQNASGERQRDSLAVTLSGLEVRPKPFQAEMLEQLDAERTLHDRHRNLIVAATGTGKTVMAALDYRRLAREVHGRDLTLLFVAHRKEILGQAQRMYREVVTDATFGELLVDGQQPTKWRHVFASIQSLSANRLADIAPDHFDVVVVDEFHHAEAASYRRLLGHVQPIELLGLTATPERADGVDVRAFFEGRIAAELRLWEALEQSLLCPFHYFGIHDDTDLEAVQWKRGGYDLAALSGIYTGNDARTRIVLKQLRDKVGDVAAMRALGFCVSVDHARYMADSFNDAGIPALAVSAETPADERRSALAALRNRDINIIFAVDLFNEGLDIPEVDTVLFLRPTESATVFLQQLGRGLRLTHGKTVLTALDFVGHQRREFRFDQRFRALTGTGGKALQRQVEQGFPFLPSGSQIVLDRVAQKLVLDNIKQQVAPRWAALVSEVRAPPGDRLAGYLDAYGRELPDILKNNRSWTTLCRETGKQAAAPGPRETDLVKRVRALAHADDRLRWQTYRTILDGSADLASPAERRLAAMLFYSLFPNGGGFPDVAAGLDALGGEPVSDEMRQVIDIAFDAARRRTYDLGRFVPSLAEVPLQVHATYSREEILAALDYAAQNRTPSTMREGVVWRPDLNTDAFLITLKKSETDYSPTTMYRDFALSDRLFHWESQSTTSENSPTGQRYIHHRENGSHILLFVRAAKTNALGAAPYVFLGPADYVSHEGEKPMAITWRLHQPMPAEVFQASSVAVA</sequence>
<dbReference type="GO" id="GO:0016887">
    <property type="term" value="F:ATP hydrolysis activity"/>
    <property type="evidence" value="ECO:0007669"/>
    <property type="project" value="TreeGrafter"/>
</dbReference>
<dbReference type="PANTHER" id="PTHR47962:SF7">
    <property type="entry name" value="MITOCHONDRIAL ATP-DEPENDENT HELICASE IRC3-RELATED"/>
    <property type="match status" value="1"/>
</dbReference>
<dbReference type="Pfam" id="PF11907">
    <property type="entry name" value="DUF3427"/>
    <property type="match status" value="1"/>
</dbReference>
<dbReference type="GO" id="GO:0004386">
    <property type="term" value="F:helicase activity"/>
    <property type="evidence" value="ECO:0007669"/>
    <property type="project" value="UniProtKB-KW"/>
</dbReference>
<dbReference type="PANTHER" id="PTHR47962">
    <property type="entry name" value="ATP-DEPENDENT HELICASE LHR-RELATED-RELATED"/>
    <property type="match status" value="1"/>
</dbReference>
<dbReference type="PROSITE" id="PS51192">
    <property type="entry name" value="HELICASE_ATP_BIND_1"/>
    <property type="match status" value="1"/>
</dbReference>
<evidence type="ECO:0000259" key="2">
    <source>
        <dbReference type="PROSITE" id="PS51194"/>
    </source>
</evidence>
<dbReference type="InterPro" id="IPR014001">
    <property type="entry name" value="Helicase_ATP-bd"/>
</dbReference>
<dbReference type="InterPro" id="IPR021835">
    <property type="entry name" value="DUF3427"/>
</dbReference>
<evidence type="ECO:0000313" key="3">
    <source>
        <dbReference type="EMBL" id="BBX12124.1"/>
    </source>
</evidence>
<dbReference type="InterPro" id="IPR001650">
    <property type="entry name" value="Helicase_C-like"/>
</dbReference>
<keyword evidence="3" id="KW-0347">Helicase</keyword>
<dbReference type="SMART" id="SM00487">
    <property type="entry name" value="DEXDc"/>
    <property type="match status" value="1"/>
</dbReference>
<keyword evidence="3" id="KW-0067">ATP-binding</keyword>
<keyword evidence="3" id="KW-0547">Nucleotide-binding</keyword>
<feature type="domain" description="Helicase ATP-binding" evidence="1">
    <location>
        <begin position="336"/>
        <end position="492"/>
    </location>
</feature>
<dbReference type="EMBL" id="AP022562">
    <property type="protein sequence ID" value="BBX12124.1"/>
    <property type="molecule type" value="Genomic_DNA"/>
</dbReference>
<dbReference type="SMART" id="SM00490">
    <property type="entry name" value="HELICc"/>
    <property type="match status" value="1"/>
</dbReference>
<feature type="domain" description="Helicase C-terminal" evidence="2">
    <location>
        <begin position="551"/>
        <end position="708"/>
    </location>
</feature>
<dbReference type="InterPro" id="IPR052511">
    <property type="entry name" value="ATP-dep_Helicase"/>
</dbReference>
<keyword evidence="3" id="KW-0378">Hydrolase</keyword>
<proteinExistence type="predicted"/>
<dbReference type="Proteomes" id="UP000466997">
    <property type="component" value="Chromosome"/>
</dbReference>
<dbReference type="Pfam" id="PF13091">
    <property type="entry name" value="PLDc_2"/>
    <property type="match status" value="1"/>
</dbReference>
<dbReference type="Gene3D" id="3.30.870.10">
    <property type="entry name" value="Endonuclease Chain A"/>
    <property type="match status" value="1"/>
</dbReference>
<dbReference type="CDD" id="cd18032">
    <property type="entry name" value="DEXHc_RE_I_III_res"/>
    <property type="match status" value="1"/>
</dbReference>
<dbReference type="InterPro" id="IPR006935">
    <property type="entry name" value="Helicase/UvrB_N"/>
</dbReference>
<dbReference type="Pfam" id="PF00271">
    <property type="entry name" value="Helicase_C"/>
    <property type="match status" value="1"/>
</dbReference>
<keyword evidence="4" id="KW-1185">Reference proteome</keyword>
<dbReference type="InterPro" id="IPR025202">
    <property type="entry name" value="PLD-like_dom"/>
</dbReference>
<dbReference type="Gene3D" id="3.40.50.300">
    <property type="entry name" value="P-loop containing nucleotide triphosphate hydrolases"/>
    <property type="match status" value="2"/>
</dbReference>
<dbReference type="SUPFAM" id="SSF56024">
    <property type="entry name" value="Phospholipase D/nuclease"/>
    <property type="match status" value="1"/>
</dbReference>
<dbReference type="Pfam" id="PF04851">
    <property type="entry name" value="ResIII"/>
    <property type="match status" value="1"/>
</dbReference>
<dbReference type="KEGG" id="mnm:MNVM_12050"/>
<dbReference type="InterPro" id="IPR027417">
    <property type="entry name" value="P-loop_NTPase"/>
</dbReference>